<reference evidence="3" key="1">
    <citation type="journal article" date="2019" name="Int. J. Syst. Evol. Microbiol.">
        <title>The Global Catalogue of Microorganisms (GCM) 10K type strain sequencing project: providing services to taxonomists for standard genome sequencing and annotation.</title>
        <authorList>
            <consortium name="The Broad Institute Genomics Platform"/>
            <consortium name="The Broad Institute Genome Sequencing Center for Infectious Disease"/>
            <person name="Wu L."/>
            <person name="Ma J."/>
        </authorList>
    </citation>
    <scope>NUCLEOTIDE SEQUENCE [LARGE SCALE GENOMIC DNA]</scope>
    <source>
        <strain evidence="3">CECT 8482</strain>
    </source>
</reference>
<dbReference type="EMBL" id="JAUFRC010000001">
    <property type="protein sequence ID" value="MDN3711210.1"/>
    <property type="molecule type" value="Genomic_DNA"/>
</dbReference>
<keyword evidence="3" id="KW-1185">Reference proteome</keyword>
<evidence type="ECO:0000256" key="1">
    <source>
        <dbReference type="SAM" id="MobiDB-lite"/>
    </source>
</evidence>
<evidence type="ECO:0008006" key="4">
    <source>
        <dbReference type="Google" id="ProtNLM"/>
    </source>
</evidence>
<comment type="caution">
    <text evidence="2">The sequence shown here is derived from an EMBL/GenBank/DDBJ whole genome shotgun (WGS) entry which is preliminary data.</text>
</comment>
<evidence type="ECO:0000313" key="2">
    <source>
        <dbReference type="EMBL" id="MDN3711210.1"/>
    </source>
</evidence>
<accession>A0ABT8D3W8</accession>
<protein>
    <recommendedName>
        <fullName evidence="4">Dihydroorotate dehydrogenase domain-containing protein</fullName>
    </recommendedName>
</protein>
<proteinExistence type="predicted"/>
<feature type="compositionally biased region" description="Low complexity" evidence="1">
    <location>
        <begin position="163"/>
        <end position="194"/>
    </location>
</feature>
<gene>
    <name evidence="2" type="ORF">QWZ10_04085</name>
</gene>
<dbReference type="Gene3D" id="3.20.20.70">
    <property type="entry name" value="Aldolase class I"/>
    <property type="match status" value="1"/>
</dbReference>
<feature type="region of interest" description="Disordered" evidence="1">
    <location>
        <begin position="154"/>
        <end position="194"/>
    </location>
</feature>
<name>A0ABT8D3W8_9RHOB</name>
<organism evidence="2 3">
    <name type="scientific">Paracoccus cavernae</name>
    <dbReference type="NCBI Taxonomy" id="1571207"/>
    <lineage>
        <taxon>Bacteria</taxon>
        <taxon>Pseudomonadati</taxon>
        <taxon>Pseudomonadota</taxon>
        <taxon>Alphaproteobacteria</taxon>
        <taxon>Rhodobacterales</taxon>
        <taxon>Paracoccaceae</taxon>
        <taxon>Paracoccus</taxon>
    </lineage>
</organism>
<dbReference type="Proteomes" id="UP001243846">
    <property type="component" value="Unassembled WGS sequence"/>
</dbReference>
<sequence length="194" mass="20610">MSRLAVTIGGVRLKNPVIAASGEHLIDDAGILSAIRAGAGAVVMKSANESAPAQRQLLQAEYAALDHRWNRLDWSGDTAADATLLTRSGLSPLGFDDWLAQAVRMDLEARKHDCLLVGSVVMAGIEGAVERARALEAAGIRVFEFNIGTPMRARPPRARFRPSSRPSASRIWSAASPPRSISPSGSSCRARANA</sequence>
<dbReference type="RefSeq" id="WP_377785954.1">
    <property type="nucleotide sequence ID" value="NZ_JBHUOC010000001.1"/>
</dbReference>
<dbReference type="InterPro" id="IPR013785">
    <property type="entry name" value="Aldolase_TIM"/>
</dbReference>
<dbReference type="SUPFAM" id="SSF51395">
    <property type="entry name" value="FMN-linked oxidoreductases"/>
    <property type="match status" value="1"/>
</dbReference>
<evidence type="ECO:0000313" key="3">
    <source>
        <dbReference type="Proteomes" id="UP001243846"/>
    </source>
</evidence>